<dbReference type="Gene3D" id="1.10.260.40">
    <property type="entry name" value="lambda repressor-like DNA-binding domains"/>
    <property type="match status" value="1"/>
</dbReference>
<comment type="caution">
    <text evidence="3">The sequence shown here is derived from an EMBL/GenBank/DDBJ whole genome shotgun (WGS) entry which is preliminary data.</text>
</comment>
<dbReference type="AlphaFoldDB" id="A0A645DMU8"/>
<dbReference type="PANTHER" id="PTHR46558">
    <property type="entry name" value="TRACRIPTIONAL REGULATORY PROTEIN-RELATED-RELATED"/>
    <property type="match status" value="1"/>
</dbReference>
<dbReference type="InterPro" id="IPR010982">
    <property type="entry name" value="Lambda_DNA-bd_dom_sf"/>
</dbReference>
<dbReference type="SUPFAM" id="SSF47413">
    <property type="entry name" value="lambda repressor-like DNA-binding domains"/>
    <property type="match status" value="1"/>
</dbReference>
<organism evidence="3">
    <name type="scientific">bioreactor metagenome</name>
    <dbReference type="NCBI Taxonomy" id="1076179"/>
    <lineage>
        <taxon>unclassified sequences</taxon>
        <taxon>metagenomes</taxon>
        <taxon>ecological metagenomes</taxon>
    </lineage>
</organism>
<dbReference type="EMBL" id="VSSQ01037936">
    <property type="protein sequence ID" value="MPM90770.1"/>
    <property type="molecule type" value="Genomic_DNA"/>
</dbReference>
<dbReference type="InterPro" id="IPR001387">
    <property type="entry name" value="Cro/C1-type_HTH"/>
</dbReference>
<sequence length="111" mass="12639">MGMKENLKEIRLKKGLTQQFIADALNIDLSAVSKLENGIRQLKYNELEIIAHVFGMSVIDIIAYPDTYVKKDGKSDKEPVEAILQIKLQSDKKDQVLKLIFGEHNLEILNK</sequence>
<name>A0A645DMU8_9ZZZZ</name>
<dbReference type="CDD" id="cd00093">
    <property type="entry name" value="HTH_XRE"/>
    <property type="match status" value="1"/>
</dbReference>
<protein>
    <recommendedName>
        <fullName evidence="2">HTH cro/C1-type domain-containing protein</fullName>
    </recommendedName>
</protein>
<dbReference type="SMART" id="SM00530">
    <property type="entry name" value="HTH_XRE"/>
    <property type="match status" value="1"/>
</dbReference>
<evidence type="ECO:0000259" key="2">
    <source>
        <dbReference type="PROSITE" id="PS50943"/>
    </source>
</evidence>
<proteinExistence type="predicted"/>
<feature type="domain" description="HTH cro/C1-type" evidence="2">
    <location>
        <begin position="7"/>
        <end position="61"/>
    </location>
</feature>
<keyword evidence="1" id="KW-0238">DNA-binding</keyword>
<accession>A0A645DMU8</accession>
<dbReference type="GO" id="GO:0003677">
    <property type="term" value="F:DNA binding"/>
    <property type="evidence" value="ECO:0007669"/>
    <property type="project" value="UniProtKB-KW"/>
</dbReference>
<gene>
    <name evidence="3" type="ORF">SDC9_137892</name>
</gene>
<evidence type="ECO:0000256" key="1">
    <source>
        <dbReference type="ARBA" id="ARBA00023125"/>
    </source>
</evidence>
<evidence type="ECO:0000313" key="3">
    <source>
        <dbReference type="EMBL" id="MPM90770.1"/>
    </source>
</evidence>
<reference evidence="3" key="1">
    <citation type="submission" date="2019-08" db="EMBL/GenBank/DDBJ databases">
        <authorList>
            <person name="Kucharzyk K."/>
            <person name="Murdoch R.W."/>
            <person name="Higgins S."/>
            <person name="Loffler F."/>
        </authorList>
    </citation>
    <scope>NUCLEOTIDE SEQUENCE</scope>
</reference>
<dbReference type="PROSITE" id="PS50943">
    <property type="entry name" value="HTH_CROC1"/>
    <property type="match status" value="1"/>
</dbReference>
<dbReference type="PANTHER" id="PTHR46558:SF4">
    <property type="entry name" value="DNA-BIDING PHAGE PROTEIN"/>
    <property type="match status" value="1"/>
</dbReference>
<dbReference type="Pfam" id="PF01381">
    <property type="entry name" value="HTH_3"/>
    <property type="match status" value="1"/>
</dbReference>